<evidence type="ECO:0008006" key="3">
    <source>
        <dbReference type="Google" id="ProtNLM"/>
    </source>
</evidence>
<dbReference type="Proteomes" id="UP000499080">
    <property type="component" value="Unassembled WGS sequence"/>
</dbReference>
<evidence type="ECO:0000313" key="1">
    <source>
        <dbReference type="EMBL" id="GBM90119.1"/>
    </source>
</evidence>
<dbReference type="OrthoDB" id="8020756at2759"/>
<proteinExistence type="predicted"/>
<organism evidence="1 2">
    <name type="scientific">Araneus ventricosus</name>
    <name type="common">Orbweaver spider</name>
    <name type="synonym">Epeira ventricosa</name>
    <dbReference type="NCBI Taxonomy" id="182803"/>
    <lineage>
        <taxon>Eukaryota</taxon>
        <taxon>Metazoa</taxon>
        <taxon>Ecdysozoa</taxon>
        <taxon>Arthropoda</taxon>
        <taxon>Chelicerata</taxon>
        <taxon>Arachnida</taxon>
        <taxon>Araneae</taxon>
        <taxon>Araneomorphae</taxon>
        <taxon>Entelegynae</taxon>
        <taxon>Araneoidea</taxon>
        <taxon>Araneidae</taxon>
        <taxon>Araneus</taxon>
    </lineage>
</organism>
<keyword evidence="2" id="KW-1185">Reference proteome</keyword>
<gene>
    <name evidence="1" type="ORF">AVEN_185855_1</name>
</gene>
<name>A0A4Y2JKX8_ARAVE</name>
<accession>A0A4Y2JKX8</accession>
<reference evidence="1 2" key="1">
    <citation type="journal article" date="2019" name="Sci. Rep.">
        <title>Orb-weaving spider Araneus ventricosus genome elucidates the spidroin gene catalogue.</title>
        <authorList>
            <person name="Kono N."/>
            <person name="Nakamura H."/>
            <person name="Ohtoshi R."/>
            <person name="Moran D.A.P."/>
            <person name="Shinohara A."/>
            <person name="Yoshida Y."/>
            <person name="Fujiwara M."/>
            <person name="Mori M."/>
            <person name="Tomita M."/>
            <person name="Arakawa K."/>
        </authorList>
    </citation>
    <scope>NUCLEOTIDE SEQUENCE [LARGE SCALE GENOMIC DNA]</scope>
</reference>
<sequence>MQPYRLGDYKSFLKNSKSLPQEAKKKCYLCDYYKLTKCDTFLQPDVRDRYSVLRSYKLCLFCLKEKHMTAECRSKDPLAVSVGKTPHDVTSSPPNQPE</sequence>
<dbReference type="EMBL" id="BGPR01003597">
    <property type="protein sequence ID" value="GBM90119.1"/>
    <property type="molecule type" value="Genomic_DNA"/>
</dbReference>
<evidence type="ECO:0000313" key="2">
    <source>
        <dbReference type="Proteomes" id="UP000499080"/>
    </source>
</evidence>
<dbReference type="AlphaFoldDB" id="A0A4Y2JKX8"/>
<protein>
    <recommendedName>
        <fullName evidence="3">Nanos-type domain-containing protein</fullName>
    </recommendedName>
</protein>
<comment type="caution">
    <text evidence="1">The sequence shown here is derived from an EMBL/GenBank/DDBJ whole genome shotgun (WGS) entry which is preliminary data.</text>
</comment>